<organism>
    <name type="scientific">Serpula lacrymans var. lacrymans (strain S7.9)</name>
    <name type="common">Dry rot fungus</name>
    <dbReference type="NCBI Taxonomy" id="578457"/>
    <lineage>
        <taxon>Eukaryota</taxon>
        <taxon>Fungi</taxon>
        <taxon>Dikarya</taxon>
        <taxon>Basidiomycota</taxon>
        <taxon>Agaricomycotina</taxon>
        <taxon>Agaricomycetes</taxon>
        <taxon>Agaricomycetidae</taxon>
        <taxon>Boletales</taxon>
        <taxon>Coniophorineae</taxon>
        <taxon>Serpulaceae</taxon>
        <taxon>Serpula</taxon>
    </lineage>
</organism>
<dbReference type="InterPro" id="IPR046522">
    <property type="entry name" value="DUF6699"/>
</dbReference>
<dbReference type="AlphaFoldDB" id="F8NJL3"/>
<sequence>MQTVPLPNPSAAQASRPSVARQNEVNTLDNAARAAVVDSFRTRSLGNQTEYMQGVKRVDFLGRKNLFAGLTRARDGQDRWDIHFVASA</sequence>
<accession>F8NJL3</accession>
<dbReference type="RefSeq" id="XP_007314305.1">
    <property type="nucleotide sequence ID" value="XM_007314243.1"/>
</dbReference>
<gene>
    <name evidence="3" type="ORF">SERLADRAFT_458564</name>
</gene>
<evidence type="ECO:0000313" key="3">
    <source>
        <dbReference type="EMBL" id="EGO30063.1"/>
    </source>
</evidence>
<feature type="region of interest" description="Disordered" evidence="1">
    <location>
        <begin position="1"/>
        <end position="26"/>
    </location>
</feature>
<reference evidence="3" key="1">
    <citation type="submission" date="2011-04" db="EMBL/GenBank/DDBJ databases">
        <title>Evolution of plant cell wall degrading machinery underlies the functional diversity of forest fungi.</title>
        <authorList>
            <consortium name="US DOE Joint Genome Institute (JGI-PGF)"/>
            <person name="Eastwood D.C."/>
            <person name="Floudas D."/>
            <person name="Binder M."/>
            <person name="Majcherczyk A."/>
            <person name="Schneider P."/>
            <person name="Aerts A."/>
            <person name="Asiegbu F.O."/>
            <person name="Baker S.E."/>
            <person name="Barry K."/>
            <person name="Bendiksby M."/>
            <person name="Blumentritt M."/>
            <person name="Coutinho P.M."/>
            <person name="Cullen D."/>
            <person name="Cullen D."/>
            <person name="Gathman A."/>
            <person name="Goodell B."/>
            <person name="Henrissat B."/>
            <person name="Ihrmark K."/>
            <person name="Kauserud H."/>
            <person name="Kohler A."/>
            <person name="LaButti K."/>
            <person name="Lapidus A."/>
            <person name="Lavin J.L."/>
            <person name="Lee Y.-H."/>
            <person name="Lindquist E."/>
            <person name="Lilly W."/>
            <person name="Lucas S."/>
            <person name="Morin E."/>
            <person name="Murat C."/>
            <person name="Oguiza J.A."/>
            <person name="Park J."/>
            <person name="Pisabarro A.G."/>
            <person name="Riley R."/>
            <person name="Rosling A."/>
            <person name="Salamov A."/>
            <person name="Schmidt O."/>
            <person name="Schmutz J."/>
            <person name="Skrede I."/>
            <person name="Stenlid J."/>
            <person name="Wiebenga A."/>
            <person name="Xie X."/>
            <person name="Kues U."/>
            <person name="Hibbett D.S."/>
            <person name="Hoffmeister D."/>
            <person name="Hogberg N."/>
            <person name="Martin F."/>
            <person name="Grigoriev I.V."/>
            <person name="Watkinson S.C."/>
        </authorList>
    </citation>
    <scope>NUCLEOTIDE SEQUENCE</scope>
    <source>
        <strain evidence="3">S7.9</strain>
    </source>
</reference>
<dbReference type="Pfam" id="PF20415">
    <property type="entry name" value="DUF6699"/>
    <property type="match status" value="1"/>
</dbReference>
<evidence type="ECO:0000259" key="2">
    <source>
        <dbReference type="Pfam" id="PF20415"/>
    </source>
</evidence>
<dbReference type="EMBL" id="GL945429">
    <property type="protein sequence ID" value="EGO30063.1"/>
    <property type="molecule type" value="Genomic_DNA"/>
</dbReference>
<protein>
    <recommendedName>
        <fullName evidence="2">DUF6699 domain-containing protein</fullName>
    </recommendedName>
</protein>
<dbReference type="HOGENOM" id="CLU_2470460_0_0_1"/>
<evidence type="ECO:0000256" key="1">
    <source>
        <dbReference type="SAM" id="MobiDB-lite"/>
    </source>
</evidence>
<dbReference type="OrthoDB" id="3265169at2759"/>
<dbReference type="GeneID" id="18817750"/>
<proteinExistence type="predicted"/>
<feature type="domain" description="DUF6699" evidence="2">
    <location>
        <begin position="22"/>
        <end position="76"/>
    </location>
</feature>
<name>F8NJL3_SERL9</name>
<dbReference type="Proteomes" id="UP000008064">
    <property type="component" value="Unassembled WGS sequence"/>
</dbReference>
<dbReference type="KEGG" id="sla:SERLADRAFT_458564"/>